<dbReference type="OrthoDB" id="10632584at2759"/>
<organism evidence="2 3">
    <name type="scientific">Limosa lapponica baueri</name>
    <dbReference type="NCBI Taxonomy" id="1758121"/>
    <lineage>
        <taxon>Eukaryota</taxon>
        <taxon>Metazoa</taxon>
        <taxon>Chordata</taxon>
        <taxon>Craniata</taxon>
        <taxon>Vertebrata</taxon>
        <taxon>Euteleostomi</taxon>
        <taxon>Archelosauria</taxon>
        <taxon>Archosauria</taxon>
        <taxon>Dinosauria</taxon>
        <taxon>Saurischia</taxon>
        <taxon>Theropoda</taxon>
        <taxon>Coelurosauria</taxon>
        <taxon>Aves</taxon>
        <taxon>Neognathae</taxon>
        <taxon>Neoaves</taxon>
        <taxon>Charadriiformes</taxon>
        <taxon>Scolopacidae</taxon>
        <taxon>Limosa</taxon>
    </lineage>
</organism>
<feature type="region of interest" description="Disordered" evidence="1">
    <location>
        <begin position="33"/>
        <end position="80"/>
    </location>
</feature>
<name>A0A2I0TCR4_LIMLA</name>
<evidence type="ECO:0000313" key="2">
    <source>
        <dbReference type="EMBL" id="PKU31591.1"/>
    </source>
</evidence>
<protein>
    <submittedName>
        <fullName evidence="2">Uncharacterized protein</fullName>
    </submittedName>
</protein>
<accession>A0A2I0TCR4</accession>
<dbReference type="AlphaFoldDB" id="A0A2I0TCR4"/>
<evidence type="ECO:0000256" key="1">
    <source>
        <dbReference type="SAM" id="MobiDB-lite"/>
    </source>
</evidence>
<proteinExistence type="predicted"/>
<keyword evidence="3" id="KW-1185">Reference proteome</keyword>
<dbReference type="EMBL" id="KZ512559">
    <property type="protein sequence ID" value="PKU31591.1"/>
    <property type="molecule type" value="Genomic_DNA"/>
</dbReference>
<evidence type="ECO:0000313" key="3">
    <source>
        <dbReference type="Proteomes" id="UP000233556"/>
    </source>
</evidence>
<reference evidence="3" key="2">
    <citation type="submission" date="2017-12" db="EMBL/GenBank/DDBJ databases">
        <title>Genome sequence of the Bar-tailed Godwit (Limosa lapponica baueri).</title>
        <authorList>
            <person name="Lima N.C.B."/>
            <person name="Parody-Merino A.M."/>
            <person name="Battley P.F."/>
            <person name="Fidler A.E."/>
            <person name="Prosdocimi F."/>
        </authorList>
    </citation>
    <scope>NUCLEOTIDE SEQUENCE [LARGE SCALE GENOMIC DNA]</scope>
</reference>
<sequence length="103" mass="11693">MFKGRVLSTLHGTLATWTICLKESDGIRPWLPRKLVDTEGSPSPSSRAVHPNEQEVKQKRQEACVDEQGVPGQTQAQKGSMQKVEARMVYWLYIQRHCLNMQG</sequence>
<reference evidence="3" key="1">
    <citation type="submission" date="2017-11" db="EMBL/GenBank/DDBJ databases">
        <authorList>
            <person name="Lima N.C."/>
            <person name="Parody-Merino A.M."/>
            <person name="Battley P.F."/>
            <person name="Fidler A.E."/>
            <person name="Prosdocimi F."/>
        </authorList>
    </citation>
    <scope>NUCLEOTIDE SEQUENCE [LARGE SCALE GENOMIC DNA]</scope>
</reference>
<dbReference type="Proteomes" id="UP000233556">
    <property type="component" value="Unassembled WGS sequence"/>
</dbReference>
<gene>
    <name evidence="2" type="ORF">llap_18106</name>
</gene>
<feature type="compositionally biased region" description="Basic and acidic residues" evidence="1">
    <location>
        <begin position="50"/>
        <end position="63"/>
    </location>
</feature>
<feature type="compositionally biased region" description="Polar residues" evidence="1">
    <location>
        <begin position="71"/>
        <end position="80"/>
    </location>
</feature>